<dbReference type="AlphaFoldDB" id="A0A554VNJ2"/>
<dbReference type="EMBL" id="VLNR01000010">
    <property type="protein sequence ID" value="TSE09935.1"/>
    <property type="molecule type" value="Genomic_DNA"/>
</dbReference>
<accession>A0A554VNJ2</accession>
<dbReference type="Proteomes" id="UP000318833">
    <property type="component" value="Unassembled WGS sequence"/>
</dbReference>
<comment type="caution">
    <text evidence="2">The sequence shown here is derived from an EMBL/GenBank/DDBJ whole genome shotgun (WGS) entry which is preliminary data.</text>
</comment>
<dbReference type="Pfam" id="PF12867">
    <property type="entry name" value="DinB_2"/>
    <property type="match status" value="1"/>
</dbReference>
<dbReference type="SUPFAM" id="SSF109854">
    <property type="entry name" value="DinB/YfiT-like putative metalloenzymes"/>
    <property type="match status" value="1"/>
</dbReference>
<dbReference type="InterPro" id="IPR024775">
    <property type="entry name" value="DinB-like"/>
</dbReference>
<dbReference type="Gene3D" id="1.20.120.450">
    <property type="entry name" value="dinb family like domain"/>
    <property type="match status" value="1"/>
</dbReference>
<sequence>MDIEDSITQLEEVFEGQPWFGPSILKSLKDIPVEFWDKKPEYVSHSITELVYHMMDWRVFVIEKLKDNESFGIELNSEKDWRRDVLVQTEVQKETILNELIKTQELICELLTTKPDSWMYENSLGNAYKNDYMIRGMIQHDIYHLGQINSIYSQLN</sequence>
<protein>
    <submittedName>
        <fullName evidence="2">DinB family protein</fullName>
    </submittedName>
</protein>
<evidence type="ECO:0000313" key="2">
    <source>
        <dbReference type="EMBL" id="TSE09935.1"/>
    </source>
</evidence>
<organism evidence="2 3">
    <name type="scientific">Aquimarina algiphila</name>
    <dbReference type="NCBI Taxonomy" id="2047982"/>
    <lineage>
        <taxon>Bacteria</taxon>
        <taxon>Pseudomonadati</taxon>
        <taxon>Bacteroidota</taxon>
        <taxon>Flavobacteriia</taxon>
        <taxon>Flavobacteriales</taxon>
        <taxon>Flavobacteriaceae</taxon>
        <taxon>Aquimarina</taxon>
    </lineage>
</organism>
<evidence type="ECO:0000313" key="3">
    <source>
        <dbReference type="Proteomes" id="UP000318833"/>
    </source>
</evidence>
<evidence type="ECO:0000259" key="1">
    <source>
        <dbReference type="Pfam" id="PF12867"/>
    </source>
</evidence>
<gene>
    <name evidence="2" type="ORF">FOF46_06430</name>
</gene>
<reference evidence="2 3" key="1">
    <citation type="submission" date="2019-07" db="EMBL/GenBank/DDBJ databases">
        <title>The draft genome sequence of Aquimarina algiphila M91.</title>
        <authorList>
            <person name="Meng X."/>
        </authorList>
    </citation>
    <scope>NUCLEOTIDE SEQUENCE [LARGE SCALE GENOMIC DNA]</scope>
    <source>
        <strain evidence="2 3">M91</strain>
    </source>
</reference>
<proteinExistence type="predicted"/>
<keyword evidence="3" id="KW-1185">Reference proteome</keyword>
<dbReference type="OrthoDB" id="9814103at2"/>
<dbReference type="RefSeq" id="WP_109438833.1">
    <property type="nucleotide sequence ID" value="NZ_CANLFO010000011.1"/>
</dbReference>
<name>A0A554VNJ2_9FLAO</name>
<dbReference type="InterPro" id="IPR034660">
    <property type="entry name" value="DinB/YfiT-like"/>
</dbReference>
<feature type="domain" description="DinB-like" evidence="1">
    <location>
        <begin position="25"/>
        <end position="148"/>
    </location>
</feature>